<feature type="transmembrane region" description="Helical" evidence="1">
    <location>
        <begin position="287"/>
        <end position="306"/>
    </location>
</feature>
<dbReference type="Proteomes" id="UP000194737">
    <property type="component" value="Unassembled WGS sequence"/>
</dbReference>
<dbReference type="Pfam" id="PF19528">
    <property type="entry name" value="DUF6056"/>
    <property type="match status" value="1"/>
</dbReference>
<feature type="transmembrane region" description="Helical" evidence="1">
    <location>
        <begin position="14"/>
        <end position="32"/>
    </location>
</feature>
<dbReference type="EMBL" id="JAIFOC010000086">
    <property type="protein sequence ID" value="MBX4223197.1"/>
    <property type="molecule type" value="Genomic_DNA"/>
</dbReference>
<keyword evidence="1" id="KW-0472">Membrane</keyword>
<feature type="transmembrane region" description="Helical" evidence="1">
    <location>
        <begin position="181"/>
        <end position="198"/>
    </location>
</feature>
<feature type="transmembrane region" description="Helical" evidence="1">
    <location>
        <begin position="109"/>
        <end position="125"/>
    </location>
</feature>
<evidence type="ECO:0000313" key="3">
    <source>
        <dbReference type="EMBL" id="OTO00086.1"/>
    </source>
</evidence>
<keyword evidence="1" id="KW-0812">Transmembrane</keyword>
<proteinExistence type="predicted"/>
<dbReference type="EMBL" id="NGLB01000001">
    <property type="protein sequence ID" value="OTO00086.1"/>
    <property type="molecule type" value="Genomic_DNA"/>
</dbReference>
<dbReference type="AlphaFoldDB" id="A0A200I8N7"/>
<name>A0A200I8N7_ENTFC</name>
<keyword evidence="1" id="KW-1133">Transmembrane helix</keyword>
<organism evidence="3 4">
    <name type="scientific">Enterococcus faecium</name>
    <name type="common">Streptococcus faecium</name>
    <dbReference type="NCBI Taxonomy" id="1352"/>
    <lineage>
        <taxon>Bacteria</taxon>
        <taxon>Bacillati</taxon>
        <taxon>Bacillota</taxon>
        <taxon>Bacilli</taxon>
        <taxon>Lactobacillales</taxon>
        <taxon>Enterococcaceae</taxon>
        <taxon>Enterococcus</taxon>
    </lineage>
</organism>
<protein>
    <recommendedName>
        <fullName evidence="5">Glucosyltransferase</fullName>
    </recommendedName>
</protein>
<dbReference type="Proteomes" id="UP001139644">
    <property type="component" value="Unassembled WGS sequence"/>
</dbReference>
<gene>
    <name evidence="3" type="ORF">A5804_001580</name>
    <name evidence="2" type="ORF">KYX88_10275</name>
</gene>
<evidence type="ECO:0000256" key="1">
    <source>
        <dbReference type="SAM" id="Phobius"/>
    </source>
</evidence>
<evidence type="ECO:0000313" key="2">
    <source>
        <dbReference type="EMBL" id="MBX4223197.1"/>
    </source>
</evidence>
<reference evidence="2" key="2">
    <citation type="journal article" date="2022" name="J. Anim. Sci.">
        <title>Whole genome sequence analyses-based assessment of virulence potential and antimicrobial susceptibilities and resistance of Enterococcus faecium strains isolated from commercial swine and cattle probiotic products.</title>
        <authorList>
            <person name="Shridhar P.B."/>
            <person name="Amachawadi R.G."/>
            <person name="Tokach M."/>
            <person name="Patel I."/>
            <person name="Gangiredla J."/>
            <person name="Mammel M."/>
            <person name="Nagaraja T.G."/>
        </authorList>
    </citation>
    <scope>NUCLEOTIDE SEQUENCE</scope>
    <source>
        <strain evidence="2">EF215</strain>
    </source>
</reference>
<dbReference type="RefSeq" id="WP_002295438.1">
    <property type="nucleotide sequence ID" value="NZ_AP026772.1"/>
</dbReference>
<reference evidence="3 4" key="1">
    <citation type="submission" date="2017-05" db="EMBL/GenBank/DDBJ databases">
        <title>The Genome Sequence of Enterococcus faecium 6F2_DIV0138.</title>
        <authorList>
            <consortium name="The Broad Institute Genomics Platform"/>
            <consortium name="The Broad Institute Genomic Center for Infectious Diseases"/>
            <person name="Earl A."/>
            <person name="Manson A."/>
            <person name="Schwartman J."/>
            <person name="Gilmore M."/>
            <person name="Abouelleil A."/>
            <person name="Cao P."/>
            <person name="Chapman S."/>
            <person name="Cusick C."/>
            <person name="Shea T."/>
            <person name="Young S."/>
            <person name="Neafsey D."/>
            <person name="Nusbaum C."/>
            <person name="Birren B."/>
        </authorList>
    </citation>
    <scope>NUCLEOTIDE SEQUENCE [LARGE SCALE GENOMIC DNA]</scope>
    <source>
        <strain evidence="3 4">6F2_DIV0138</strain>
    </source>
</reference>
<feature type="transmembrane region" description="Helical" evidence="1">
    <location>
        <begin position="436"/>
        <end position="454"/>
    </location>
</feature>
<dbReference type="InterPro" id="IPR045691">
    <property type="entry name" value="DUF6056"/>
</dbReference>
<feature type="transmembrane region" description="Helical" evidence="1">
    <location>
        <begin position="377"/>
        <end position="400"/>
    </location>
</feature>
<accession>A0A200I8N7</accession>
<sequence length="456" mass="52904">MNKHNRKITNNKELILLLIGIWGIFLLFNMYMPTMRADDVVYASRLDELGYLGASIEHYKTWSSRIIIELFLMFFSKHFMLWKLLNSTIMLGIVVLLCKYVFEKINVKNLLLVCSIYCLIPLTVMGETGWRATTLNYQWPVAFSLLTFYPFFQLLRGEEINRKIYWVSIPLLIFLTNQEQVNACFFVLTSIVSLYLIVNGRYNYKLSVFSIISLAELIFSLTTPGNALRAAHEINKWFPEYKNFNFLNKLDLGISSFGKPFFLDMNILFLLLFFLIFLLTYRKCQNYYVRILTALPFFLNLIIYFGNTMGQSFTYVNGNKRAMIWSSSNLNNLFTELGTKLSLFYPGTWIATLVVLALLLCLIVGIYLSFDNKKTSIFLVILMIMGFCSRLIMGFSPTVWASGMRTYYILYVVIAILVLMAVKELMKSMSVQKNEFMQFGLTVLGICTFIITVINR</sequence>
<feature type="transmembrane region" description="Helical" evidence="1">
    <location>
        <begin position="261"/>
        <end position="280"/>
    </location>
</feature>
<feature type="transmembrane region" description="Helical" evidence="1">
    <location>
        <begin position="406"/>
        <end position="424"/>
    </location>
</feature>
<comment type="caution">
    <text evidence="3">The sequence shown here is derived from an EMBL/GenBank/DDBJ whole genome shotgun (WGS) entry which is preliminary data.</text>
</comment>
<evidence type="ECO:0008006" key="5">
    <source>
        <dbReference type="Google" id="ProtNLM"/>
    </source>
</evidence>
<feature type="transmembrane region" description="Helical" evidence="1">
    <location>
        <begin position="349"/>
        <end position="370"/>
    </location>
</feature>
<evidence type="ECO:0000313" key="4">
    <source>
        <dbReference type="Proteomes" id="UP000194737"/>
    </source>
</evidence>
<feature type="transmembrane region" description="Helical" evidence="1">
    <location>
        <begin position="80"/>
        <end position="102"/>
    </location>
</feature>